<protein>
    <submittedName>
        <fullName evidence="1">Uncharacterized protein</fullName>
    </submittedName>
</protein>
<dbReference type="AlphaFoldDB" id="A0A5A9X7K4"/>
<gene>
    <name evidence="1" type="ORF">ET418_15450</name>
</gene>
<accession>A0A5A9X7K4</accession>
<evidence type="ECO:0000313" key="2">
    <source>
        <dbReference type="Proteomes" id="UP000324298"/>
    </source>
</evidence>
<evidence type="ECO:0000313" key="1">
    <source>
        <dbReference type="EMBL" id="KAA0888774.1"/>
    </source>
</evidence>
<dbReference type="Proteomes" id="UP000324298">
    <property type="component" value="Unassembled WGS sequence"/>
</dbReference>
<comment type="caution">
    <text evidence="1">The sequence shown here is derived from an EMBL/GenBank/DDBJ whole genome shotgun (WGS) entry which is preliminary data.</text>
</comment>
<sequence>MKPYFQTYSPRCRVLIYDLLAGGQAQADLSNDILSIATNKAYGRAAGTWQIMLPYKQVKSWKSKDGGAMKYYHEILEPDDMITIELDAGDGKGMQPVMLGLVDRPSLVRQGDVHPVRQVKVSGQDVGKLLAKHDIGWDISAAQIQKSNQSLGRAAFVDQTDDGKQGVKDYIKSYMARVVLQTGTAASQFEQLALLFLNQLNNRVVKNMDFKTDTDDTWMVWDPSIMFIKNTTVWDAMSRLSHRPYNMLNADTSVSDVGKFEVILERNPITTFGETDRSQAGVDLHLVDDTEIINDDLGVSDAERINLLCYWPTLYKYAVSECIDIVMSNSELTKFDADSIALHGYCSKIIDDVFVPVNVTDPMSDSAANQKIAWAPSQERATLFWNWYQENHTYESGTILTHLRPEIRAGHCLVVRQGNTSNFKEYLVEQVSHQYNVNPMPQFTTAYQVTRGQDAAEIKKSNLTTGGIMQ</sequence>
<dbReference type="RefSeq" id="WP_149309107.1">
    <property type="nucleotide sequence ID" value="NZ_SRSD01000010.1"/>
</dbReference>
<proteinExistence type="predicted"/>
<reference evidence="1 2" key="1">
    <citation type="submission" date="2019-04" db="EMBL/GenBank/DDBJ databases">
        <title>Geobacter ruber sp. nov., ferric-reducing bacteria isolated from paddy soil.</title>
        <authorList>
            <person name="Xu Z."/>
            <person name="Masuda Y."/>
            <person name="Itoh H."/>
            <person name="Senoo K."/>
        </authorList>
    </citation>
    <scope>NUCLEOTIDE SEQUENCE [LARGE SCALE GENOMIC DNA]</scope>
    <source>
        <strain evidence="1 2">Red88</strain>
    </source>
</reference>
<organism evidence="1 2">
    <name type="scientific">Oryzomonas rubra</name>
    <dbReference type="NCBI Taxonomy" id="2509454"/>
    <lineage>
        <taxon>Bacteria</taxon>
        <taxon>Pseudomonadati</taxon>
        <taxon>Thermodesulfobacteriota</taxon>
        <taxon>Desulfuromonadia</taxon>
        <taxon>Geobacterales</taxon>
        <taxon>Geobacteraceae</taxon>
        <taxon>Oryzomonas</taxon>
    </lineage>
</organism>
<keyword evidence="2" id="KW-1185">Reference proteome</keyword>
<name>A0A5A9X7K4_9BACT</name>
<dbReference type="EMBL" id="SRSD01000010">
    <property type="protein sequence ID" value="KAA0888774.1"/>
    <property type="molecule type" value="Genomic_DNA"/>
</dbReference>